<dbReference type="OrthoDB" id="3663240at2"/>
<dbReference type="InterPro" id="IPR029058">
    <property type="entry name" value="AB_hydrolase_fold"/>
</dbReference>
<name>A0A4R5M9X0_9BURK</name>
<dbReference type="PANTHER" id="PTHR43798">
    <property type="entry name" value="MONOACYLGLYCEROL LIPASE"/>
    <property type="match status" value="1"/>
</dbReference>
<sequence length="373" mass="41441">MRRVVGGAGPRDGNGTLARSKAHRNILRLDTKSNERRQVNGYKTQACMGSDTAPRISQARRGVALACSNFWTIRQVSASFDHRGADEPLHSETGARYRVHDSRSQTMRGREMAWFEREGIRIAYEEYGPPHGPVVVFSHGFLMDSEMFLPNIENLRDIFRCIVWDQRGFGATGPTDRAFSYWDSARDLIGLLDHLEIATASLVGMSQGGFVSMRAALLEPDRFRAIALIATRSDLDDATVTESFEQLKAEWARNGAENVAGHLASFLLGPEYEESVWTAKWQRLSREHFDHPVDALTTRDDITRRLGDITHASIVFHGDADAAIDPGCGEALAARLPNCKGMVSVAGAGHTPNLTHAHDVNPLLRDFLLRYGR</sequence>
<protein>
    <submittedName>
        <fullName evidence="3">Alpha/beta hydrolase</fullName>
    </submittedName>
</protein>
<dbReference type="GO" id="GO:0016787">
    <property type="term" value="F:hydrolase activity"/>
    <property type="evidence" value="ECO:0007669"/>
    <property type="project" value="UniProtKB-KW"/>
</dbReference>
<gene>
    <name evidence="3" type="ORF">EYW47_14125</name>
</gene>
<dbReference type="Pfam" id="PF00561">
    <property type="entry name" value="Abhydrolase_1"/>
    <property type="match status" value="1"/>
</dbReference>
<dbReference type="EMBL" id="SMRP01000006">
    <property type="protein sequence ID" value="TDG23090.1"/>
    <property type="molecule type" value="Genomic_DNA"/>
</dbReference>
<evidence type="ECO:0000259" key="2">
    <source>
        <dbReference type="Pfam" id="PF00561"/>
    </source>
</evidence>
<evidence type="ECO:0000256" key="1">
    <source>
        <dbReference type="SAM" id="MobiDB-lite"/>
    </source>
</evidence>
<feature type="domain" description="AB hydrolase-1" evidence="2">
    <location>
        <begin position="133"/>
        <end position="356"/>
    </location>
</feature>
<keyword evidence="4" id="KW-1185">Reference proteome</keyword>
<dbReference type="Proteomes" id="UP000295722">
    <property type="component" value="Unassembled WGS sequence"/>
</dbReference>
<organism evidence="3 4">
    <name type="scientific">Paraburkholderia silviterrae</name>
    <dbReference type="NCBI Taxonomy" id="2528715"/>
    <lineage>
        <taxon>Bacteria</taxon>
        <taxon>Pseudomonadati</taxon>
        <taxon>Pseudomonadota</taxon>
        <taxon>Betaproteobacteria</taxon>
        <taxon>Burkholderiales</taxon>
        <taxon>Burkholderiaceae</taxon>
        <taxon>Paraburkholderia</taxon>
    </lineage>
</organism>
<dbReference type="PRINTS" id="PR00111">
    <property type="entry name" value="ABHYDROLASE"/>
</dbReference>
<dbReference type="Gene3D" id="3.40.50.1820">
    <property type="entry name" value="alpha/beta hydrolase"/>
    <property type="match status" value="1"/>
</dbReference>
<dbReference type="AlphaFoldDB" id="A0A4R5M9X0"/>
<evidence type="ECO:0000313" key="4">
    <source>
        <dbReference type="Proteomes" id="UP000295722"/>
    </source>
</evidence>
<proteinExistence type="predicted"/>
<dbReference type="InterPro" id="IPR000073">
    <property type="entry name" value="AB_hydrolase_1"/>
</dbReference>
<comment type="caution">
    <text evidence="3">The sequence shown here is derived from an EMBL/GenBank/DDBJ whole genome shotgun (WGS) entry which is preliminary data.</text>
</comment>
<feature type="compositionally biased region" description="Gly residues" evidence="1">
    <location>
        <begin position="1"/>
        <end position="12"/>
    </location>
</feature>
<accession>A0A4R5M9X0</accession>
<feature type="region of interest" description="Disordered" evidence="1">
    <location>
        <begin position="1"/>
        <end position="21"/>
    </location>
</feature>
<keyword evidence="3" id="KW-0378">Hydrolase</keyword>
<dbReference type="SUPFAM" id="SSF53474">
    <property type="entry name" value="alpha/beta-Hydrolases"/>
    <property type="match status" value="1"/>
</dbReference>
<dbReference type="InterPro" id="IPR050266">
    <property type="entry name" value="AB_hydrolase_sf"/>
</dbReference>
<reference evidence="3 4" key="1">
    <citation type="submission" date="2019-03" db="EMBL/GenBank/DDBJ databases">
        <title>Paraburkholderia sp. 4M-K11, isolated from subtropical forest soil.</title>
        <authorList>
            <person name="Gao Z.-H."/>
            <person name="Qiu L.-H."/>
        </authorList>
    </citation>
    <scope>NUCLEOTIDE SEQUENCE [LARGE SCALE GENOMIC DNA]</scope>
    <source>
        <strain evidence="3 4">4M-K11</strain>
    </source>
</reference>
<evidence type="ECO:0000313" key="3">
    <source>
        <dbReference type="EMBL" id="TDG23090.1"/>
    </source>
</evidence>